<dbReference type="Proteomes" id="UP000199469">
    <property type="component" value="Unassembled WGS sequence"/>
</dbReference>
<dbReference type="RefSeq" id="WP_089793513.1">
    <property type="nucleotide sequence ID" value="NZ_FOIU01000002.1"/>
</dbReference>
<dbReference type="STRING" id="356305.SAMN05421841_2769"/>
<accession>A0A1I0RL47</accession>
<evidence type="ECO:0000313" key="1">
    <source>
        <dbReference type="EMBL" id="SEW41068.1"/>
    </source>
</evidence>
<proteinExistence type="predicted"/>
<evidence type="ECO:0000313" key="2">
    <source>
        <dbReference type="Proteomes" id="UP000199469"/>
    </source>
</evidence>
<reference evidence="2" key="1">
    <citation type="submission" date="2016-10" db="EMBL/GenBank/DDBJ databases">
        <authorList>
            <person name="Varghese N."/>
            <person name="Submissions S."/>
        </authorList>
    </citation>
    <scope>NUCLEOTIDE SEQUENCE [LARGE SCALE GENOMIC DNA]</scope>
    <source>
        <strain evidence="2">DSM 17724</strain>
    </source>
</reference>
<name>A0A1I0RL47_9FLAO</name>
<keyword evidence="2" id="KW-1185">Reference proteome</keyword>
<dbReference type="EMBL" id="FOIU01000002">
    <property type="protein sequence ID" value="SEW41068.1"/>
    <property type="molecule type" value="Genomic_DNA"/>
</dbReference>
<gene>
    <name evidence="1" type="ORF">SAMN05421841_2769</name>
</gene>
<organism evidence="1 2">
    <name type="scientific">Chryseobacterium wanjuense</name>
    <dbReference type="NCBI Taxonomy" id="356305"/>
    <lineage>
        <taxon>Bacteria</taxon>
        <taxon>Pseudomonadati</taxon>
        <taxon>Bacteroidota</taxon>
        <taxon>Flavobacteriia</taxon>
        <taxon>Flavobacteriales</taxon>
        <taxon>Weeksellaceae</taxon>
        <taxon>Chryseobacterium group</taxon>
        <taxon>Chryseobacterium</taxon>
    </lineage>
</organism>
<dbReference type="AlphaFoldDB" id="A0A1I0RL47"/>
<protein>
    <submittedName>
        <fullName evidence="1">Uncharacterized protein</fullName>
    </submittedName>
</protein>
<sequence>MKRLFYFVLLLVGVSTIHSCKDLLDEDGNPLLDVNNNTGLNGPRALYREITDSDTLATYYYNGLQLSKVITDSASVTDIAWSGDKVSKIDFKGFLDLDGDGDLDKDSIVFTQLFTYGNTGRLESISENRSFFKRTVTPPAPPSPQTLYKKTKTLYKLTYSAATAKLDSIIMKNGPDASGTPFAYTDYSKTKYEYLGDNISKVTRHYGPMSGGVFGPAVTKFAYDYSNYDAKLSPFTLIPTAYKISRLLSTDINDVESWILSPNSPKRFSITDLTPPVPVPTVFSTDYNYDPQTYMTKGFGVNYIYKPL</sequence>
<dbReference type="OrthoDB" id="1232270at2"/>